<evidence type="ECO:0000313" key="5">
    <source>
        <dbReference type="Proteomes" id="UP000095332"/>
    </source>
</evidence>
<dbReference type="PANTHER" id="PTHR11102">
    <property type="entry name" value="SEL-1-LIKE PROTEIN"/>
    <property type="match status" value="1"/>
</dbReference>
<dbReference type="PANTHER" id="PTHR11102:SF160">
    <property type="entry name" value="ERAD-ASSOCIATED E3 UBIQUITIN-PROTEIN LIGASE COMPONENT HRD3"/>
    <property type="match status" value="1"/>
</dbReference>
<dbReference type="Proteomes" id="UP000450599">
    <property type="component" value="Unassembled WGS sequence"/>
</dbReference>
<evidence type="ECO:0000313" key="2">
    <source>
        <dbReference type="EMBL" id="MRY84913.1"/>
    </source>
</evidence>
<reference evidence="6 7" key="2">
    <citation type="journal article" date="2019" name="Nat. Med.">
        <title>A library of human gut bacterial isolates paired with longitudinal multiomics data enables mechanistic microbiome research.</title>
        <authorList>
            <person name="Poyet M."/>
            <person name="Groussin M."/>
            <person name="Gibbons S.M."/>
            <person name="Avila-Pacheco J."/>
            <person name="Jiang X."/>
            <person name="Kearney S.M."/>
            <person name="Perrotta A.R."/>
            <person name="Berdy B."/>
            <person name="Zhao S."/>
            <person name="Lieberman T.D."/>
            <person name="Swanson P.K."/>
            <person name="Smith M."/>
            <person name="Roesemann S."/>
            <person name="Alexander J.E."/>
            <person name="Rich S.A."/>
            <person name="Livny J."/>
            <person name="Vlamakis H."/>
            <person name="Clish C."/>
            <person name="Bullock K."/>
            <person name="Deik A."/>
            <person name="Scott J."/>
            <person name="Pierce K.A."/>
            <person name="Xavier R.J."/>
            <person name="Alm E.J."/>
        </authorList>
    </citation>
    <scope>NUCLEOTIDE SEQUENCE [LARGE SCALE GENOMIC DNA]</scope>
    <source>
        <strain evidence="3 7">BIOML-A10</strain>
        <strain evidence="2 6">BIOML-A11</strain>
    </source>
</reference>
<dbReference type="InterPro" id="IPR011990">
    <property type="entry name" value="TPR-like_helical_dom_sf"/>
</dbReference>
<evidence type="ECO:0000313" key="6">
    <source>
        <dbReference type="Proteomes" id="UP000450599"/>
    </source>
</evidence>
<dbReference type="InterPro" id="IPR006597">
    <property type="entry name" value="Sel1-like"/>
</dbReference>
<dbReference type="SMART" id="SM00671">
    <property type="entry name" value="SEL1"/>
    <property type="match status" value="7"/>
</dbReference>
<dbReference type="RefSeq" id="WP_057328593.1">
    <property type="nucleotide sequence ID" value="NZ_CP051672.1"/>
</dbReference>
<dbReference type="Proteomes" id="UP000095332">
    <property type="component" value="Unassembled WGS sequence"/>
</dbReference>
<dbReference type="EMBL" id="CP051672">
    <property type="protein sequence ID" value="QJE29588.1"/>
    <property type="molecule type" value="Genomic_DNA"/>
</dbReference>
<dbReference type="Pfam" id="PF08238">
    <property type="entry name" value="Sel1"/>
    <property type="match status" value="6"/>
</dbReference>
<reference evidence="1 5" key="1">
    <citation type="submission" date="2015-09" db="EMBL/GenBank/DDBJ databases">
        <authorList>
            <consortium name="Pathogen Informatics"/>
        </authorList>
    </citation>
    <scope>NUCLEOTIDE SEQUENCE [LARGE SCALE GENOMIC DNA]</scope>
    <source>
        <strain evidence="1 5">2789STDY5834948</strain>
    </source>
</reference>
<dbReference type="AlphaFoldDB" id="A0A174VIZ1"/>
<evidence type="ECO:0000313" key="8">
    <source>
        <dbReference type="Proteomes" id="UP000501982"/>
    </source>
</evidence>
<dbReference type="InterPro" id="IPR050767">
    <property type="entry name" value="Sel1_AlgK"/>
</dbReference>
<organism evidence="1 5">
    <name type="scientific">Parabacteroides distasonis</name>
    <dbReference type="NCBI Taxonomy" id="823"/>
    <lineage>
        <taxon>Bacteria</taxon>
        <taxon>Pseudomonadati</taxon>
        <taxon>Bacteroidota</taxon>
        <taxon>Bacteroidia</taxon>
        <taxon>Bacteroidales</taxon>
        <taxon>Tannerellaceae</taxon>
        <taxon>Parabacteroides</taxon>
    </lineage>
</organism>
<accession>A0A174VIZ1</accession>
<protein>
    <submittedName>
        <fullName evidence="1">Polar organelle development protein</fullName>
    </submittedName>
    <submittedName>
        <fullName evidence="4">Sel1 repeat family protein</fullName>
    </submittedName>
</protein>
<gene>
    <name evidence="1" type="primary">podJ</name>
    <name evidence="1" type="ORF">ERS852560_02302</name>
    <name evidence="3" type="ORF">GKD54_10380</name>
    <name evidence="2" type="ORF">GKD58_11710</name>
    <name evidence="4" type="ORF">HHO38_15305</name>
</gene>
<dbReference type="Gene3D" id="1.25.40.10">
    <property type="entry name" value="Tetratricopeptide repeat domain"/>
    <property type="match status" value="2"/>
</dbReference>
<reference evidence="4 8" key="3">
    <citation type="submission" date="2020-04" db="EMBL/GenBank/DDBJ databases">
        <title>Complete Genomes and Methylome analysis of CBBP consortium that reverse antibiotic-induced susceptibility to vancomycin-resistant Enterococcus faecium infection.</title>
        <authorList>
            <person name="Fomenkov A."/>
            <person name="Zhang Z."/>
            <person name="Pamer E."/>
            <person name="Roberts R.J."/>
        </authorList>
    </citation>
    <scope>NUCLEOTIDE SEQUENCE [LARGE SCALE GENOMIC DNA]</scope>
    <source>
        <strain evidence="8">CBBP</strain>
        <strain evidence="4">CBBP-1</strain>
    </source>
</reference>
<sequence>MKNTSDEKLREYLKENSLVKSQFRFGIFKGGKYEALIDDLFDWLATYPKEHGYTRLYEKFCRNIQTVKLSDDMLDTLDAQIFLVLNFESLFKLVLLSIGLITESELSEDKLVLSDCRDRLLAQLQKYQIIPEVMSEFEDNFNIVKGIRNNGAHKYMHDEQLKILKLVSNICSTLSGYLIVIYFKKVIETGLLLERQETVPALSSGDSYDQSKELVEQGKASEAISRATALATGGDREAQEYLAKVYANPPKDSGIKKDIQEAVKWNTKLANAGDVKAMHRLGDLYRVLKQYAMVVKCYKAAAQKGNVSSFVCLGNLYLTGVTGLGDHSIRQDLTKAKGYFEQAAAAGNQDAANKLKDIERRLRNASDTSPIPTVADDIAKTAKTDYEKALVCLSQKKLEDALCLMKDAALDEDEQAVLALRWLVKAYGGKYGMEKNPGEALKYLRMLAGKNDPEGLFQLGLHYRMEKKYSTYISWLRKSAALEYMSAFLNLGYIYDNGIQEGDVTHVKVNKAEAFKWYYKAAELGKPSAQYRVALMYEKGEGTSLDLALAVEWCRKSAEQGYQLAVDLLNEWKGKGLLEMPEDSLS</sequence>
<proteinExistence type="predicted"/>
<dbReference type="Proteomes" id="UP000501982">
    <property type="component" value="Chromosome"/>
</dbReference>
<evidence type="ECO:0000313" key="1">
    <source>
        <dbReference type="EMBL" id="CUQ34713.1"/>
    </source>
</evidence>
<dbReference type="SUPFAM" id="SSF81901">
    <property type="entry name" value="HCP-like"/>
    <property type="match status" value="2"/>
</dbReference>
<evidence type="ECO:0000313" key="4">
    <source>
        <dbReference type="EMBL" id="QJE29588.1"/>
    </source>
</evidence>
<dbReference type="EMBL" id="CZBM01000009">
    <property type="protein sequence ID" value="CUQ34713.1"/>
    <property type="molecule type" value="Genomic_DNA"/>
</dbReference>
<evidence type="ECO:0000313" key="7">
    <source>
        <dbReference type="Proteomes" id="UP000471216"/>
    </source>
</evidence>
<dbReference type="Proteomes" id="UP000471216">
    <property type="component" value="Unassembled WGS sequence"/>
</dbReference>
<dbReference type="EMBL" id="WKMX01000009">
    <property type="protein sequence ID" value="MRZ06622.1"/>
    <property type="molecule type" value="Genomic_DNA"/>
</dbReference>
<name>A0A174VIZ1_PARDI</name>
<evidence type="ECO:0000313" key="3">
    <source>
        <dbReference type="EMBL" id="MRZ06622.1"/>
    </source>
</evidence>
<dbReference type="EMBL" id="WKMW01000010">
    <property type="protein sequence ID" value="MRY84913.1"/>
    <property type="molecule type" value="Genomic_DNA"/>
</dbReference>